<comment type="caution">
    <text evidence="1">The sequence shown here is derived from an EMBL/GenBank/DDBJ whole genome shotgun (WGS) entry which is preliminary data.</text>
</comment>
<accession>A0AAI9MKI8</accession>
<sequence>MSEDGSKSSNVAEIANAVAAVAKEVPIYQDAIQPAAQEVGKALGTVAKLVNVALAPVSALVWGYEQIREFTATKVAEKLKDVPPEKIVSPSPNVAGPAIEALRYTGHEESLSEMYASLLATAMNEDTIQKAHPAFVDIIKQLTPDEAKIVRGFATSQAINPIISILASGPNKSLSDGHHVELRNFSQIGQRAGCEHIQLVPAYLDNLIRMGLCEIPDGLSYSNDVWYSPLINHPVIISTIENLKTQNRETEIKKTVLIVTDFGRQFAQACCLDNTIYVHVGPEPR</sequence>
<gene>
    <name evidence="1" type="ORF">PQQ21_000236</name>
</gene>
<proteinExistence type="predicted"/>
<dbReference type="AlphaFoldDB" id="A0AAI9MKI8"/>
<dbReference type="Pfam" id="PF14337">
    <property type="entry name" value="Abi_alpha"/>
    <property type="match status" value="1"/>
</dbReference>
<dbReference type="EMBL" id="ABKLER030000001">
    <property type="protein sequence ID" value="EMN4143046.1"/>
    <property type="molecule type" value="Genomic_DNA"/>
</dbReference>
<evidence type="ECO:0000313" key="1">
    <source>
        <dbReference type="EMBL" id="EMN4143046.1"/>
    </source>
</evidence>
<name>A0AAI9MKI8_CITFR</name>
<dbReference type="InterPro" id="IPR025506">
    <property type="entry name" value="Abi_alpha"/>
</dbReference>
<protein>
    <submittedName>
        <fullName evidence="1">DUF4393 domain-containing protein</fullName>
    </submittedName>
</protein>
<reference evidence="1" key="1">
    <citation type="submission" date="2024-02" db="EMBL/GenBank/DDBJ databases">
        <authorList>
            <consortium name="Clinical and Environmental Microbiology Branch: Whole genome sequencing antimicrobial resistance pathogens in the healthcare setting"/>
        </authorList>
    </citation>
    <scope>NUCLEOTIDE SEQUENCE</scope>
    <source>
        <strain evidence="1">2023GN-00102</strain>
    </source>
</reference>
<dbReference type="Gene3D" id="3.30.110.190">
    <property type="match status" value="1"/>
</dbReference>
<organism evidence="1">
    <name type="scientific">Citrobacter freundii</name>
    <dbReference type="NCBI Taxonomy" id="546"/>
    <lineage>
        <taxon>Bacteria</taxon>
        <taxon>Pseudomonadati</taxon>
        <taxon>Pseudomonadota</taxon>
        <taxon>Gammaproteobacteria</taxon>
        <taxon>Enterobacterales</taxon>
        <taxon>Enterobacteriaceae</taxon>
        <taxon>Citrobacter</taxon>
        <taxon>Citrobacter freundii complex</taxon>
    </lineage>
</organism>
<dbReference type="RefSeq" id="WP_200080774.1">
    <property type="nucleotide sequence ID" value="NZ_CAXOME010000001.1"/>
</dbReference>